<dbReference type="CDD" id="cd01167">
    <property type="entry name" value="bac_FRK"/>
    <property type="match status" value="1"/>
</dbReference>
<protein>
    <submittedName>
        <fullName evidence="5">Carbohydrate kinase</fullName>
    </submittedName>
</protein>
<accession>A0A7X9XCS5</accession>
<dbReference type="InterPro" id="IPR029056">
    <property type="entry name" value="Ribokinase-like"/>
</dbReference>
<dbReference type="Proteomes" id="UP000576082">
    <property type="component" value="Unassembled WGS sequence"/>
</dbReference>
<name>A0A7X9XCS5_9BACT</name>
<evidence type="ECO:0000256" key="1">
    <source>
        <dbReference type="ARBA" id="ARBA00010688"/>
    </source>
</evidence>
<dbReference type="InterPro" id="IPR011611">
    <property type="entry name" value="PfkB_dom"/>
</dbReference>
<evidence type="ECO:0000256" key="3">
    <source>
        <dbReference type="ARBA" id="ARBA00022777"/>
    </source>
</evidence>
<evidence type="ECO:0000259" key="4">
    <source>
        <dbReference type="Pfam" id="PF00294"/>
    </source>
</evidence>
<dbReference type="EMBL" id="JABANE010000128">
    <property type="protein sequence ID" value="NME72028.1"/>
    <property type="molecule type" value="Genomic_DNA"/>
</dbReference>
<sequence>MKQPIVIGIGEILWDILKHGKQLGGAPANFVYHCSKQGAEAYAVSAISNDKLGKQIEELLEEKKVASFLNTSKLPTGTVTVALSEEGEPTYTIHEKVAWDDIKLSEEAKEKIKQADAICFGTLAQRAPQSAESIQEALSLVPEHCLKIFDVNLRQHYYNKALIEKHLLEADILKINEDEITVLIDMFQIEGRTIVRLKALIEFFDLKMIALTMGTDGSYLVTAEEDSYFKTPKVDVADTIGAGDAFTATMVMGLLQQKGLKELHKEAVEVAAYVCTQKGATP</sequence>
<comment type="caution">
    <text evidence="5">The sequence shown here is derived from an EMBL/GenBank/DDBJ whole genome shotgun (WGS) entry which is preliminary data.</text>
</comment>
<dbReference type="InterPro" id="IPR050306">
    <property type="entry name" value="PfkB_Carbo_kinase"/>
</dbReference>
<evidence type="ECO:0000256" key="2">
    <source>
        <dbReference type="ARBA" id="ARBA00022679"/>
    </source>
</evidence>
<dbReference type="RefSeq" id="WP_169660226.1">
    <property type="nucleotide sequence ID" value="NZ_JABANE010000128.1"/>
</dbReference>
<dbReference type="PANTHER" id="PTHR43085">
    <property type="entry name" value="HEXOKINASE FAMILY MEMBER"/>
    <property type="match status" value="1"/>
</dbReference>
<organism evidence="5 6">
    <name type="scientific">Flammeovirga aprica JL-4</name>
    <dbReference type="NCBI Taxonomy" id="694437"/>
    <lineage>
        <taxon>Bacteria</taxon>
        <taxon>Pseudomonadati</taxon>
        <taxon>Bacteroidota</taxon>
        <taxon>Cytophagia</taxon>
        <taxon>Cytophagales</taxon>
        <taxon>Flammeovirgaceae</taxon>
        <taxon>Flammeovirga</taxon>
    </lineage>
</organism>
<dbReference type="PANTHER" id="PTHR43085:SF57">
    <property type="entry name" value="CARBOHYDRATE KINASE PFKB DOMAIN-CONTAINING PROTEIN"/>
    <property type="match status" value="1"/>
</dbReference>
<proteinExistence type="inferred from homology"/>
<dbReference type="Gene3D" id="3.40.1190.20">
    <property type="match status" value="1"/>
</dbReference>
<dbReference type="SUPFAM" id="SSF53613">
    <property type="entry name" value="Ribokinase-like"/>
    <property type="match status" value="1"/>
</dbReference>
<evidence type="ECO:0000313" key="5">
    <source>
        <dbReference type="EMBL" id="NME72028.1"/>
    </source>
</evidence>
<comment type="similarity">
    <text evidence="1">Belongs to the carbohydrate kinase PfkB family.</text>
</comment>
<dbReference type="Pfam" id="PF00294">
    <property type="entry name" value="PfkB"/>
    <property type="match status" value="1"/>
</dbReference>
<gene>
    <name evidence="5" type="ORF">HHU12_28950</name>
</gene>
<keyword evidence="6" id="KW-1185">Reference proteome</keyword>
<keyword evidence="3 5" id="KW-0418">Kinase</keyword>
<keyword evidence="2" id="KW-0808">Transferase</keyword>
<dbReference type="AlphaFoldDB" id="A0A7X9XCS5"/>
<reference evidence="5 6" key="1">
    <citation type="submission" date="2020-04" db="EMBL/GenBank/DDBJ databases">
        <title>Flammeovirga sp. SR4, a novel species isolated from seawater.</title>
        <authorList>
            <person name="Wang X."/>
        </authorList>
    </citation>
    <scope>NUCLEOTIDE SEQUENCE [LARGE SCALE GENOMIC DNA]</scope>
    <source>
        <strain evidence="5 6">ATCC 23126</strain>
    </source>
</reference>
<feature type="domain" description="Carbohydrate kinase PfkB" evidence="4">
    <location>
        <begin position="21"/>
        <end position="281"/>
    </location>
</feature>
<dbReference type="GO" id="GO:0016301">
    <property type="term" value="F:kinase activity"/>
    <property type="evidence" value="ECO:0007669"/>
    <property type="project" value="UniProtKB-KW"/>
</dbReference>
<evidence type="ECO:0000313" key="6">
    <source>
        <dbReference type="Proteomes" id="UP000576082"/>
    </source>
</evidence>